<evidence type="ECO:0000256" key="3">
    <source>
        <dbReference type="ARBA" id="ARBA00006179"/>
    </source>
</evidence>
<evidence type="ECO:0000256" key="8">
    <source>
        <dbReference type="RuleBase" id="RU364133"/>
    </source>
</evidence>
<dbReference type="PANTHER" id="PTHR10762:SF2">
    <property type="entry name" value="2-(3-AMINO-3-CARBOXYPROPYL)HISTIDINE SYNTHASE SUBUNIT 2"/>
    <property type="match status" value="1"/>
</dbReference>
<dbReference type="AlphaFoldDB" id="A0AAV5VBJ8"/>
<dbReference type="InterPro" id="IPR016435">
    <property type="entry name" value="DPH1/DPH2"/>
</dbReference>
<comment type="similarity">
    <text evidence="3 8">Belongs to the DPH1/DPH2 family. DPH2 subfamily.</text>
</comment>
<evidence type="ECO:0000256" key="2">
    <source>
        <dbReference type="ARBA" id="ARBA00005156"/>
    </source>
</evidence>
<dbReference type="Pfam" id="PF01866">
    <property type="entry name" value="Diphthamide_syn"/>
    <property type="match status" value="1"/>
</dbReference>
<dbReference type="InterPro" id="IPR042265">
    <property type="entry name" value="DPH1/DPH2_3"/>
</dbReference>
<comment type="pathway">
    <text evidence="2 8">Protein modification; peptidyl-diphthamide biosynthesis.</text>
</comment>
<dbReference type="InterPro" id="IPR010014">
    <property type="entry name" value="DHP2"/>
</dbReference>
<dbReference type="NCBIfam" id="TIGR00322">
    <property type="entry name" value="diphth2_R"/>
    <property type="match status" value="1"/>
</dbReference>
<comment type="cofactor">
    <cofactor evidence="1">
        <name>[4Fe-4S] cluster</name>
        <dbReference type="ChEBI" id="CHEBI:49883"/>
    </cofactor>
</comment>
<evidence type="ECO:0000256" key="9">
    <source>
        <dbReference type="SAM" id="MobiDB-lite"/>
    </source>
</evidence>
<dbReference type="Proteomes" id="UP001432322">
    <property type="component" value="Unassembled WGS sequence"/>
</dbReference>
<feature type="non-terminal residue" evidence="10">
    <location>
        <position position="1"/>
    </location>
</feature>
<reference evidence="10" key="1">
    <citation type="submission" date="2023-10" db="EMBL/GenBank/DDBJ databases">
        <title>Genome assembly of Pristionchus species.</title>
        <authorList>
            <person name="Yoshida K."/>
            <person name="Sommer R.J."/>
        </authorList>
    </citation>
    <scope>NUCLEOTIDE SEQUENCE</scope>
    <source>
        <strain evidence="10">RS5133</strain>
    </source>
</reference>
<dbReference type="InterPro" id="IPR042263">
    <property type="entry name" value="DPH1/DPH2_1"/>
</dbReference>
<accession>A0AAV5VBJ8</accession>
<keyword evidence="7 8" id="KW-0411">Iron-sulfur</keyword>
<keyword evidence="11" id="KW-1185">Reference proteome</keyword>
<dbReference type="GO" id="GO:0051536">
    <property type="term" value="F:iron-sulfur cluster binding"/>
    <property type="evidence" value="ECO:0007669"/>
    <property type="project" value="UniProtKB-KW"/>
</dbReference>
<evidence type="ECO:0000256" key="1">
    <source>
        <dbReference type="ARBA" id="ARBA00001966"/>
    </source>
</evidence>
<proteinExistence type="inferred from homology"/>
<dbReference type="SFLD" id="SFLDG01121">
    <property type="entry name" value="Diphthamide_biosynthesis"/>
    <property type="match status" value="1"/>
</dbReference>
<dbReference type="NCBIfam" id="TIGR00272">
    <property type="entry name" value="DPH2"/>
    <property type="match status" value="1"/>
</dbReference>
<dbReference type="PANTHER" id="PTHR10762">
    <property type="entry name" value="DIPHTHAMIDE BIOSYNTHESIS PROTEIN"/>
    <property type="match status" value="1"/>
</dbReference>
<evidence type="ECO:0000256" key="6">
    <source>
        <dbReference type="ARBA" id="ARBA00023004"/>
    </source>
</evidence>
<evidence type="ECO:0000256" key="5">
    <source>
        <dbReference type="ARBA" id="ARBA00022723"/>
    </source>
</evidence>
<sequence length="486" mass="52682">FRALADMASDASSTAGLFYSGHVPTKITAADHSAKNLPDAVRAEHFDVPATIEWLRAGGYSRVALQFPDSLLGEAVPVSRDIETALEGVQVFILADTSYRSCCVDEVAARHASCDSIIHYGDACLSALTQKIPVRYVLGRFPIDFDALSLALSSVSLTDDPIVLVTDTQFAYCIDALAASTSTAIKRSVECCRLAANVYGETAEDVDRACLSLGRILPPTFAEMDNVQLMFVGSQDSALLPLWLLTHPKCARIIHYDPTTPDKCTVSDASSWRGLRRRLFMVEKVRDANTIGLVVGTVAVAGHREAVGRIRTLARAAGKKVYVISVGKVNVAKLANFSADVDTFVLLSCPFGVLLDTSSFDKPVVSLFEAEIALNDGKDWMAQAGWTSDYTEFVNDCITSRVSGDDDTPDVSLVSGRVRVRQREEGKEEEGGKEGTVALWNAGNYFEARSWRGLDDSIKVGTDVDESTAMHEGKKGRAAGYENEQR</sequence>
<organism evidence="10 11">
    <name type="scientific">Pristionchus fissidentatus</name>
    <dbReference type="NCBI Taxonomy" id="1538716"/>
    <lineage>
        <taxon>Eukaryota</taxon>
        <taxon>Metazoa</taxon>
        <taxon>Ecdysozoa</taxon>
        <taxon>Nematoda</taxon>
        <taxon>Chromadorea</taxon>
        <taxon>Rhabditida</taxon>
        <taxon>Rhabditina</taxon>
        <taxon>Diplogasteromorpha</taxon>
        <taxon>Diplogasteroidea</taxon>
        <taxon>Neodiplogasteridae</taxon>
        <taxon>Pristionchus</taxon>
    </lineage>
</organism>
<dbReference type="GO" id="GO:0046872">
    <property type="term" value="F:metal ion binding"/>
    <property type="evidence" value="ECO:0007669"/>
    <property type="project" value="UniProtKB-KW"/>
</dbReference>
<keyword evidence="5 8" id="KW-0479">Metal-binding</keyword>
<dbReference type="FunFam" id="3.40.50.11860:FF:000001">
    <property type="entry name" value="2-(3-amino-3-carboxypropyl)histidine synthase subunit 2"/>
    <property type="match status" value="1"/>
</dbReference>
<dbReference type="EMBL" id="BTSY01000002">
    <property type="protein sequence ID" value="GMT15608.1"/>
    <property type="molecule type" value="Genomic_DNA"/>
</dbReference>
<evidence type="ECO:0000313" key="11">
    <source>
        <dbReference type="Proteomes" id="UP001432322"/>
    </source>
</evidence>
<dbReference type="SFLD" id="SFLDS00032">
    <property type="entry name" value="Radical_SAM_3-amino-3-carboxyp"/>
    <property type="match status" value="1"/>
</dbReference>
<feature type="region of interest" description="Disordered" evidence="9">
    <location>
        <begin position="462"/>
        <end position="486"/>
    </location>
</feature>
<dbReference type="Gene3D" id="3.40.50.11860">
    <property type="entry name" value="Diphthamide synthesis DPH1/DPH2 domain 3"/>
    <property type="match status" value="1"/>
</dbReference>
<dbReference type="GO" id="GO:0090560">
    <property type="term" value="F:2-(3-amino-3-carboxypropyl)histidine synthase activity"/>
    <property type="evidence" value="ECO:0007669"/>
    <property type="project" value="InterPro"/>
</dbReference>
<comment type="caution">
    <text evidence="10">The sequence shown here is derived from an EMBL/GenBank/DDBJ whole genome shotgun (WGS) entry which is preliminary data.</text>
</comment>
<comment type="function">
    <text evidence="8">Required for the first step of diphthamide biosynthesis, a post-translational modification of histidine which occurs in elongation factor 2. DPH1 and DPH2 transfer a 3-amino-3-carboxypropyl (ACP) group from S-adenosyl-L-methionine (SAM) to a histidine residue, the reaction is assisted by a reduction system comprising DPH3 and a NADH-dependent reductase. Facilitates the reduction of the catalytic iron-sulfur cluster found in the DPH1 subunit.</text>
</comment>
<name>A0AAV5VBJ8_9BILA</name>
<evidence type="ECO:0000256" key="4">
    <source>
        <dbReference type="ARBA" id="ARBA00021914"/>
    </source>
</evidence>
<dbReference type="Gene3D" id="3.40.50.11840">
    <property type="entry name" value="Diphthamide synthesis DPH1/DPH2 domain 1"/>
    <property type="match status" value="1"/>
</dbReference>
<dbReference type="GO" id="GO:0017183">
    <property type="term" value="P:protein histidyl modification to diphthamide"/>
    <property type="evidence" value="ECO:0007669"/>
    <property type="project" value="InterPro"/>
</dbReference>
<protein>
    <recommendedName>
        <fullName evidence="4 8">2-(3-amino-3-carboxypropyl)histidine synthase subunit 2</fullName>
    </recommendedName>
</protein>
<keyword evidence="6 8" id="KW-0408">Iron</keyword>
<gene>
    <name evidence="10" type="ORF">PFISCL1PPCAC_6905</name>
</gene>
<evidence type="ECO:0000256" key="7">
    <source>
        <dbReference type="ARBA" id="ARBA00023014"/>
    </source>
</evidence>
<evidence type="ECO:0000313" key="10">
    <source>
        <dbReference type="EMBL" id="GMT15608.1"/>
    </source>
</evidence>